<dbReference type="AlphaFoldDB" id="A0A6A3IXD3"/>
<comment type="subcellular location">
    <subcellularLocation>
        <location evidence="1">Host cell</location>
    </subcellularLocation>
    <subcellularLocation>
        <location evidence="2">Secreted</location>
    </subcellularLocation>
</comment>
<keyword evidence="3" id="KW-0964">Secreted</keyword>
<evidence type="ECO:0000313" key="6">
    <source>
        <dbReference type="Proteomes" id="UP000460718"/>
    </source>
</evidence>
<evidence type="ECO:0000256" key="3">
    <source>
        <dbReference type="ARBA" id="ARBA00022525"/>
    </source>
</evidence>
<feature type="domain" description="Crinkler effector protein N-terminal" evidence="4">
    <location>
        <begin position="1"/>
        <end position="107"/>
    </location>
</feature>
<gene>
    <name evidence="5" type="ORF">PF011_g19437</name>
</gene>
<dbReference type="GO" id="GO:0043657">
    <property type="term" value="C:host cell"/>
    <property type="evidence" value="ECO:0007669"/>
    <property type="project" value="UniProtKB-SubCell"/>
</dbReference>
<dbReference type="Pfam" id="PF20147">
    <property type="entry name" value="Crinkler"/>
    <property type="match status" value="1"/>
</dbReference>
<dbReference type="InterPro" id="IPR045379">
    <property type="entry name" value="Crinkler_N"/>
</dbReference>
<protein>
    <recommendedName>
        <fullName evidence="4">Crinkler effector protein N-terminal domain-containing protein</fullName>
    </recommendedName>
</protein>
<reference evidence="5 6" key="1">
    <citation type="submission" date="2018-09" db="EMBL/GenBank/DDBJ databases">
        <title>Genomic investigation of the strawberry pathogen Phytophthora fragariae indicates pathogenicity is determined by transcriptional variation in three key races.</title>
        <authorList>
            <person name="Adams T.M."/>
            <person name="Armitage A.D."/>
            <person name="Sobczyk M.K."/>
            <person name="Bates H.J."/>
            <person name="Dunwell J.M."/>
            <person name="Nellist C.F."/>
            <person name="Harrison R.J."/>
        </authorList>
    </citation>
    <scope>NUCLEOTIDE SEQUENCE [LARGE SCALE GENOMIC DNA]</scope>
    <source>
        <strain evidence="5 6">SCRP245</strain>
    </source>
</reference>
<evidence type="ECO:0000256" key="2">
    <source>
        <dbReference type="ARBA" id="ARBA00004613"/>
    </source>
</evidence>
<name>A0A6A3IXD3_9STRA</name>
<evidence type="ECO:0000259" key="4">
    <source>
        <dbReference type="Pfam" id="PF20147"/>
    </source>
</evidence>
<dbReference type="Proteomes" id="UP000460718">
    <property type="component" value="Unassembled WGS sequence"/>
</dbReference>
<organism evidence="5 6">
    <name type="scientific">Phytophthora fragariae</name>
    <dbReference type="NCBI Taxonomy" id="53985"/>
    <lineage>
        <taxon>Eukaryota</taxon>
        <taxon>Sar</taxon>
        <taxon>Stramenopiles</taxon>
        <taxon>Oomycota</taxon>
        <taxon>Peronosporomycetes</taxon>
        <taxon>Peronosporales</taxon>
        <taxon>Peronosporaceae</taxon>
        <taxon>Phytophthora</taxon>
    </lineage>
</organism>
<sequence length="141" mass="15942">MFDVKIDDAEKVSTFKKAIKDKNPKELKDVDANKLQLFLAKKKDGEWLLEKSDAAQKLEGGETNPEVMKMIAENKMMSSWTIQETLDDFKMTGELAPSSKQVHVLVVAAEPPPERWPPTHTTVLHEPEKFATDGHPHDYLA</sequence>
<comment type="caution">
    <text evidence="5">The sequence shown here is derived from an EMBL/GenBank/DDBJ whole genome shotgun (WGS) entry which is preliminary data.</text>
</comment>
<evidence type="ECO:0000256" key="1">
    <source>
        <dbReference type="ARBA" id="ARBA00004340"/>
    </source>
</evidence>
<proteinExistence type="predicted"/>
<dbReference type="GO" id="GO:0005576">
    <property type="term" value="C:extracellular region"/>
    <property type="evidence" value="ECO:0007669"/>
    <property type="project" value="UniProtKB-SubCell"/>
</dbReference>
<evidence type="ECO:0000313" key="5">
    <source>
        <dbReference type="EMBL" id="KAE8987789.1"/>
    </source>
</evidence>
<accession>A0A6A3IXD3</accession>
<dbReference type="EMBL" id="QXFW01001647">
    <property type="protein sequence ID" value="KAE8987789.1"/>
    <property type="molecule type" value="Genomic_DNA"/>
</dbReference>